<sequence>MSSSTQTFTLETVKAKAKLTRPRRRRLSPQPELHISSDLNRHHHQPTYVNRGNHRGHKNRSRNCKKTAKHSQLWAQIHSLSNPISLSNLLENKLISSRNFLLQKQQQDSNLRVKCSVQIWLKSCN</sequence>
<gene>
    <name evidence="2" type="primary">Acey_s0654.g1185</name>
    <name evidence="2" type="ORF">Y032_0654g1185</name>
</gene>
<evidence type="ECO:0000256" key="1">
    <source>
        <dbReference type="SAM" id="MobiDB-lite"/>
    </source>
</evidence>
<evidence type="ECO:0000313" key="3">
    <source>
        <dbReference type="Proteomes" id="UP000024635"/>
    </source>
</evidence>
<name>A0A016WIL2_9BILA</name>
<dbReference type="EMBL" id="JARK01000254">
    <property type="protein sequence ID" value="EYC39480.1"/>
    <property type="molecule type" value="Genomic_DNA"/>
</dbReference>
<proteinExistence type="predicted"/>
<evidence type="ECO:0000313" key="2">
    <source>
        <dbReference type="EMBL" id="EYC39480.1"/>
    </source>
</evidence>
<feature type="compositionally biased region" description="Basic residues" evidence="1">
    <location>
        <begin position="16"/>
        <end position="27"/>
    </location>
</feature>
<feature type="region of interest" description="Disordered" evidence="1">
    <location>
        <begin position="16"/>
        <end position="68"/>
    </location>
</feature>
<comment type="caution">
    <text evidence="2">The sequence shown here is derived from an EMBL/GenBank/DDBJ whole genome shotgun (WGS) entry which is preliminary data.</text>
</comment>
<protein>
    <submittedName>
        <fullName evidence="2">Uncharacterized protein</fullName>
    </submittedName>
</protein>
<feature type="compositionally biased region" description="Basic residues" evidence="1">
    <location>
        <begin position="52"/>
        <end position="68"/>
    </location>
</feature>
<reference evidence="3" key="1">
    <citation type="journal article" date="2015" name="Nat. Genet.">
        <title>The genome and transcriptome of the zoonotic hookworm Ancylostoma ceylanicum identify infection-specific gene families.</title>
        <authorList>
            <person name="Schwarz E.M."/>
            <person name="Hu Y."/>
            <person name="Antoshechkin I."/>
            <person name="Miller M.M."/>
            <person name="Sternberg P.W."/>
            <person name="Aroian R.V."/>
        </authorList>
    </citation>
    <scope>NUCLEOTIDE SEQUENCE</scope>
    <source>
        <strain evidence="3">HY135</strain>
    </source>
</reference>
<dbReference type="AlphaFoldDB" id="A0A016WIL2"/>
<keyword evidence="3" id="KW-1185">Reference proteome</keyword>
<organism evidence="2 3">
    <name type="scientific">Ancylostoma ceylanicum</name>
    <dbReference type="NCBI Taxonomy" id="53326"/>
    <lineage>
        <taxon>Eukaryota</taxon>
        <taxon>Metazoa</taxon>
        <taxon>Ecdysozoa</taxon>
        <taxon>Nematoda</taxon>
        <taxon>Chromadorea</taxon>
        <taxon>Rhabditida</taxon>
        <taxon>Rhabditina</taxon>
        <taxon>Rhabditomorpha</taxon>
        <taxon>Strongyloidea</taxon>
        <taxon>Ancylostomatidae</taxon>
        <taxon>Ancylostomatinae</taxon>
        <taxon>Ancylostoma</taxon>
    </lineage>
</organism>
<dbReference type="Proteomes" id="UP000024635">
    <property type="component" value="Unassembled WGS sequence"/>
</dbReference>
<accession>A0A016WIL2</accession>